<evidence type="ECO:0008006" key="3">
    <source>
        <dbReference type="Google" id="ProtNLM"/>
    </source>
</evidence>
<dbReference type="Proteomes" id="UP000824540">
    <property type="component" value="Unassembled WGS sequence"/>
</dbReference>
<keyword evidence="2" id="KW-1185">Reference proteome</keyword>
<dbReference type="AlphaFoldDB" id="A0A8T2P3D0"/>
<accession>A0A8T2P3D0</accession>
<protein>
    <recommendedName>
        <fullName evidence="3">Pyridoxal 5'-phosphate synthase</fullName>
    </recommendedName>
</protein>
<dbReference type="EMBL" id="JAFBMS010000016">
    <property type="protein sequence ID" value="KAG9346246.1"/>
    <property type="molecule type" value="Genomic_DNA"/>
</dbReference>
<sequence length="125" mass="13979">MVGYPIQQLYTLAKVRSIWKTGLSSSFSTHIPDITAMDLSDMRKKYKGDEECFEEDQLVSLDPIKQFGEWFEEATKCPEVGEANAMCWWLKPQSSHSKNTTAVGPLSKTLNPTLLPGGIGPWLAQ</sequence>
<evidence type="ECO:0000313" key="2">
    <source>
        <dbReference type="Proteomes" id="UP000824540"/>
    </source>
</evidence>
<proteinExistence type="predicted"/>
<comment type="caution">
    <text evidence="1">The sequence shown here is derived from an EMBL/GenBank/DDBJ whole genome shotgun (WGS) entry which is preliminary data.</text>
</comment>
<dbReference type="OrthoDB" id="303614at2759"/>
<organism evidence="1 2">
    <name type="scientific">Albula glossodonta</name>
    <name type="common">roundjaw bonefish</name>
    <dbReference type="NCBI Taxonomy" id="121402"/>
    <lineage>
        <taxon>Eukaryota</taxon>
        <taxon>Metazoa</taxon>
        <taxon>Chordata</taxon>
        <taxon>Craniata</taxon>
        <taxon>Vertebrata</taxon>
        <taxon>Euteleostomi</taxon>
        <taxon>Actinopterygii</taxon>
        <taxon>Neopterygii</taxon>
        <taxon>Teleostei</taxon>
        <taxon>Albuliformes</taxon>
        <taxon>Albulidae</taxon>
        <taxon>Albula</taxon>
    </lineage>
</organism>
<evidence type="ECO:0000313" key="1">
    <source>
        <dbReference type="EMBL" id="KAG9346246.1"/>
    </source>
</evidence>
<name>A0A8T2P3D0_9TELE</name>
<reference evidence="1" key="1">
    <citation type="thesis" date="2021" institute="BYU ScholarsArchive" country="Provo, UT, USA">
        <title>Applications of and Algorithms for Genome Assembly and Genomic Analyses with an Emphasis on Marine Teleosts.</title>
        <authorList>
            <person name="Pickett B.D."/>
        </authorList>
    </citation>
    <scope>NUCLEOTIDE SEQUENCE</scope>
    <source>
        <strain evidence="1">HI-2016</strain>
    </source>
</reference>
<gene>
    <name evidence="1" type="ORF">JZ751_008071</name>
</gene>